<evidence type="ECO:0000313" key="2">
    <source>
        <dbReference type="EMBL" id="KAF6004127.1"/>
    </source>
</evidence>
<comment type="caution">
    <text evidence="2">The sequence shown here is derived from an EMBL/GenBank/DDBJ whole genome shotgun (WGS) entry which is preliminary data.</text>
</comment>
<keyword evidence="3" id="KW-1185">Reference proteome</keyword>
<feature type="region of interest" description="Disordered" evidence="1">
    <location>
        <begin position="424"/>
        <end position="443"/>
    </location>
</feature>
<feature type="region of interest" description="Disordered" evidence="1">
    <location>
        <begin position="246"/>
        <end position="270"/>
    </location>
</feature>
<dbReference type="AlphaFoldDB" id="A0A7J7INK3"/>
<organism evidence="2 3">
    <name type="scientific">Cyanidiococcus yangmingshanensis</name>
    <dbReference type="NCBI Taxonomy" id="2690220"/>
    <lineage>
        <taxon>Eukaryota</taxon>
        <taxon>Rhodophyta</taxon>
        <taxon>Bangiophyceae</taxon>
        <taxon>Cyanidiales</taxon>
        <taxon>Cyanidiaceae</taxon>
        <taxon>Cyanidiococcus</taxon>
    </lineage>
</organism>
<name>A0A7J7INK3_9RHOD</name>
<proteinExistence type="predicted"/>
<feature type="region of interest" description="Disordered" evidence="1">
    <location>
        <begin position="326"/>
        <end position="347"/>
    </location>
</feature>
<gene>
    <name evidence="2" type="ORF">F1559_002161</name>
</gene>
<evidence type="ECO:0000256" key="1">
    <source>
        <dbReference type="SAM" id="MobiDB-lite"/>
    </source>
</evidence>
<feature type="compositionally biased region" description="Polar residues" evidence="1">
    <location>
        <begin position="326"/>
        <end position="340"/>
    </location>
</feature>
<protein>
    <submittedName>
        <fullName evidence="2">Uncharacterized protein</fullName>
    </submittedName>
</protein>
<dbReference type="Proteomes" id="UP000530660">
    <property type="component" value="Unassembled WGS sequence"/>
</dbReference>
<dbReference type="EMBL" id="VWRR01000004">
    <property type="protein sequence ID" value="KAF6004127.1"/>
    <property type="molecule type" value="Genomic_DNA"/>
</dbReference>
<feature type="region of interest" description="Disordered" evidence="1">
    <location>
        <begin position="1"/>
        <end position="37"/>
    </location>
</feature>
<feature type="compositionally biased region" description="Basic residues" evidence="1">
    <location>
        <begin position="432"/>
        <end position="443"/>
    </location>
</feature>
<reference evidence="2 3" key="1">
    <citation type="journal article" date="2020" name="J. Phycol.">
        <title>Comparative genome analysis reveals Cyanidiococcus gen. nov., a new extremophilic red algal genus sister to Cyanidioschyzon (Cyanidioschyzonaceae, Rhodophyta).</title>
        <authorList>
            <person name="Liu S.-L."/>
            <person name="Chiang Y.-R."/>
            <person name="Yoon H.S."/>
            <person name="Fu H.-Y."/>
        </authorList>
    </citation>
    <scope>NUCLEOTIDE SEQUENCE [LARGE SCALE GENOMIC DNA]</scope>
    <source>
        <strain evidence="2 3">THAL066</strain>
    </source>
</reference>
<accession>A0A7J7INK3</accession>
<feature type="compositionally biased region" description="Polar residues" evidence="1">
    <location>
        <begin position="252"/>
        <end position="268"/>
    </location>
</feature>
<sequence>MYANDQGRSLRNPDGTRFMFRRPRAAKPDSESGSASMLVLERPKALAQVERMSLHSSGVRNAVPKQAGWRQTDWREFLRLRFGSKQPKDAIYWAYRGELVQLNTGRLIALVEGLETSRLVDAPQSPLVASARLTSSKQTGSPASSQTALCRKLFAFRPTKGIRSLGSSKDIWPKLADTAKNTAVKWCRDHDTFVLAYPYQVLTFVREVDGSLTWVAEQGDSSGSARQLVAKLDYRPQSAWHGLLRSERTDHGSNTSPVPSPDNGGSSEQETELRFPVHVGTLSRGRPQWSRGAFELYTFREMGRPRSTRFPGARWWNLPLHLTQSMARKQRSSPSLQSGSDARDNEPDSMVTMELTKIGDCPSWTGLGVQSKCLLLLRGRRLDREPDTHTGLSSFFQRLLERNPLYREPPVDLVEIGMLQEQRHGQAVASRHQGRRRKAEIRP</sequence>
<evidence type="ECO:0000313" key="3">
    <source>
        <dbReference type="Proteomes" id="UP000530660"/>
    </source>
</evidence>
<dbReference type="OrthoDB" id="10528043at2759"/>